<reference evidence="2 3" key="1">
    <citation type="submission" date="2020-07" db="EMBL/GenBank/DDBJ databases">
        <authorList>
            <person name="Feng X."/>
        </authorList>
    </citation>
    <scope>NUCLEOTIDE SEQUENCE [LARGE SCALE GENOMIC DNA]</scope>
    <source>
        <strain evidence="2 3">JCM31066</strain>
    </source>
</reference>
<comment type="caution">
    <text evidence="2">The sequence shown here is derived from an EMBL/GenBank/DDBJ whole genome shotgun (WGS) entry which is preliminary data.</text>
</comment>
<dbReference type="InterPro" id="IPR056906">
    <property type="entry name" value="ORF2/G2P_dom"/>
</dbReference>
<evidence type="ECO:0000313" key="3">
    <source>
        <dbReference type="Proteomes" id="UP000546464"/>
    </source>
</evidence>
<evidence type="ECO:0000313" key="2">
    <source>
        <dbReference type="EMBL" id="MBC2596122.1"/>
    </source>
</evidence>
<feature type="domain" description="Replication-associated protein ORF2/G2P" evidence="1">
    <location>
        <begin position="16"/>
        <end position="98"/>
    </location>
</feature>
<organism evidence="2 3">
    <name type="scientific">Ruficoccus amylovorans</name>
    <dbReference type="NCBI Taxonomy" id="1804625"/>
    <lineage>
        <taxon>Bacteria</taxon>
        <taxon>Pseudomonadati</taxon>
        <taxon>Verrucomicrobiota</taxon>
        <taxon>Opitutia</taxon>
        <taxon>Puniceicoccales</taxon>
        <taxon>Cerasicoccaceae</taxon>
        <taxon>Ruficoccus</taxon>
    </lineage>
</organism>
<accession>A0A842HI83</accession>
<proteinExistence type="predicted"/>
<keyword evidence="3" id="KW-1185">Reference proteome</keyword>
<sequence>MKQHSGGFKLDEVRASKNFRHFMNILNKKTFGKAFQRFGKRISVVPVMENSENERLHFHALLQCPDKYSSTAGQAIFALKAQSLWKKTHFGYDQTSSRLAADEGWTGYITKLKGQADQIDWENFHWN</sequence>
<dbReference type="AlphaFoldDB" id="A0A842HI83"/>
<gene>
    <name evidence="2" type="ORF">H5P28_17780</name>
</gene>
<name>A0A842HI83_9BACT</name>
<dbReference type="EMBL" id="JACHVB010000060">
    <property type="protein sequence ID" value="MBC2596122.1"/>
    <property type="molecule type" value="Genomic_DNA"/>
</dbReference>
<dbReference type="Pfam" id="PF23343">
    <property type="entry name" value="REP_ORF2-G2P"/>
    <property type="match status" value="1"/>
</dbReference>
<dbReference type="Proteomes" id="UP000546464">
    <property type="component" value="Unassembled WGS sequence"/>
</dbReference>
<protein>
    <recommendedName>
        <fullName evidence="1">Replication-associated protein ORF2/G2P domain-containing protein</fullName>
    </recommendedName>
</protein>
<evidence type="ECO:0000259" key="1">
    <source>
        <dbReference type="Pfam" id="PF23343"/>
    </source>
</evidence>